<evidence type="ECO:0000313" key="1">
    <source>
        <dbReference type="EMBL" id="VAH30836.1"/>
    </source>
</evidence>
<name>A0A9R1NTW5_TRITD</name>
<dbReference type="Proteomes" id="UP000324705">
    <property type="component" value="Chromosome 2A"/>
</dbReference>
<proteinExistence type="predicted"/>
<organism evidence="2 3">
    <name type="scientific">Triticum turgidum subsp. durum</name>
    <name type="common">Durum wheat</name>
    <name type="synonym">Triticum durum</name>
    <dbReference type="NCBI Taxonomy" id="4567"/>
    <lineage>
        <taxon>Eukaryota</taxon>
        <taxon>Viridiplantae</taxon>
        <taxon>Streptophyta</taxon>
        <taxon>Embryophyta</taxon>
        <taxon>Tracheophyta</taxon>
        <taxon>Spermatophyta</taxon>
        <taxon>Magnoliopsida</taxon>
        <taxon>Liliopsida</taxon>
        <taxon>Poales</taxon>
        <taxon>Poaceae</taxon>
        <taxon>BOP clade</taxon>
        <taxon>Pooideae</taxon>
        <taxon>Triticodae</taxon>
        <taxon>Triticeae</taxon>
        <taxon>Triticinae</taxon>
        <taxon>Triticum</taxon>
    </lineage>
</organism>
<accession>A0A9R1NTW5</accession>
<reference evidence="2 3" key="1">
    <citation type="submission" date="2017-09" db="EMBL/GenBank/DDBJ databases">
        <authorList>
            <consortium name="International Durum Wheat Genome Sequencing Consortium (IDWGSC)"/>
            <person name="Milanesi L."/>
        </authorList>
    </citation>
    <scope>NUCLEOTIDE SEQUENCE [LARGE SCALE GENOMIC DNA]</scope>
    <source>
        <strain evidence="3">cv. Svevo</strain>
    </source>
</reference>
<evidence type="ECO:0000313" key="2">
    <source>
        <dbReference type="EMBL" id="VAH30880.1"/>
    </source>
</evidence>
<dbReference type="EMBL" id="LT934113">
    <property type="protein sequence ID" value="VAH30836.1"/>
    <property type="molecule type" value="Genomic_DNA"/>
</dbReference>
<dbReference type="EMBL" id="LT934113">
    <property type="protein sequence ID" value="VAH30880.1"/>
    <property type="molecule type" value="Genomic_DNA"/>
</dbReference>
<evidence type="ECO:0000313" key="3">
    <source>
        <dbReference type="Proteomes" id="UP000324705"/>
    </source>
</evidence>
<gene>
    <name evidence="1" type="ORF">TRITD_2Av1G141710</name>
    <name evidence="2" type="ORF">TRITD_2Av1G145180</name>
</gene>
<dbReference type="Gramene" id="TRITD2Av1G141710.1">
    <property type="protein sequence ID" value="TRITD2Av1G141710.1"/>
    <property type="gene ID" value="TRITD2Av1G141710"/>
</dbReference>
<dbReference type="Gramene" id="TRITD2Av1G145180.1">
    <property type="protein sequence ID" value="TRITD2Av1G145180.1"/>
    <property type="gene ID" value="TRITD2Av1G145180"/>
</dbReference>
<keyword evidence="3" id="KW-1185">Reference proteome</keyword>
<dbReference type="AlphaFoldDB" id="A0A9R1NTW5"/>
<sequence length="115" mass="12992">MVFKGFTQQHSTPVACAFCSSLKGHLKNALQELDTVFRSCEVTKLEKGAIPSLFIVEFLLFLAASKDNRWMNALLSEFGDVSTDVLEDIGRVHWEVLWQISRFDDKKIEPEASSP</sequence>
<protein>
    <submittedName>
        <fullName evidence="2">Uncharacterized protein</fullName>
    </submittedName>
</protein>